<comment type="caution">
    <text evidence="3">The sequence shown here is derived from an EMBL/GenBank/DDBJ whole genome shotgun (WGS) entry which is preliminary data.</text>
</comment>
<proteinExistence type="predicted"/>
<evidence type="ECO:0000256" key="1">
    <source>
        <dbReference type="ARBA" id="ARBA00022737"/>
    </source>
</evidence>
<dbReference type="PROSITE" id="PS01159">
    <property type="entry name" value="WW_DOMAIN_1"/>
    <property type="match status" value="1"/>
</dbReference>
<dbReference type="EMBL" id="JXLN01005734">
    <property type="protein sequence ID" value="KPM03671.1"/>
    <property type="molecule type" value="Genomic_DNA"/>
</dbReference>
<dbReference type="Proteomes" id="UP000616769">
    <property type="component" value="Unassembled WGS sequence"/>
</dbReference>
<protein>
    <recommendedName>
        <fullName evidence="2">WW domain-containing protein</fullName>
    </recommendedName>
</protein>
<dbReference type="PANTHER" id="PTHR10316">
    <property type="entry name" value="MEMBRANE ASSOCIATED GUANYLATE KINASE-RELATED"/>
    <property type="match status" value="1"/>
</dbReference>
<dbReference type="OrthoDB" id="2020426at2759"/>
<dbReference type="SMART" id="SM00456">
    <property type="entry name" value="WW"/>
    <property type="match status" value="2"/>
</dbReference>
<keyword evidence="1" id="KW-0677">Repeat</keyword>
<sequence>MRTIKRNIKMMSVVRKKLNMNQNKIEDNGISNQNLMKIPSNMTKLLRMNENGNEIQSNRHLQRSSTLEDYDQQHTMPLPNGWEKSIDPETGRCYFVNHFTRETQWFDPRDVLTKPSTFADCIGDELPIGWEQAYHPLLGHYFIDHINRSNQIEDPRIEWLAVQANMLIGYLKQATKTETNESETIVDPSCTIEPNKVFECEEKIYSNMDQIGLHQNSDLLSNQTNRITKKITFSEPLIQSKTDECVSSEQTRSEQEISHSTSTNIDDYHRIEPIDNFYNEPILFARSDPSDLHKCSSKVSLIYDENSDYAVIDGISSTEYRENDPNLSRNETNHSITYANLFHVISPDEAQTKLSPTTATPKSSSSVLLTSSSMSKFPSSLQSVSNDCTR</sequence>
<feature type="domain" description="WW" evidence="2">
    <location>
        <begin position="76"/>
        <end position="110"/>
    </location>
</feature>
<organism evidence="3 4">
    <name type="scientific">Sarcoptes scabiei</name>
    <name type="common">Itch mite</name>
    <name type="synonym">Acarus scabiei</name>
    <dbReference type="NCBI Taxonomy" id="52283"/>
    <lineage>
        <taxon>Eukaryota</taxon>
        <taxon>Metazoa</taxon>
        <taxon>Ecdysozoa</taxon>
        <taxon>Arthropoda</taxon>
        <taxon>Chelicerata</taxon>
        <taxon>Arachnida</taxon>
        <taxon>Acari</taxon>
        <taxon>Acariformes</taxon>
        <taxon>Sarcoptiformes</taxon>
        <taxon>Astigmata</taxon>
        <taxon>Psoroptidia</taxon>
        <taxon>Sarcoptoidea</taxon>
        <taxon>Sarcoptidae</taxon>
        <taxon>Sarcoptinae</taxon>
        <taxon>Sarcoptes</taxon>
    </lineage>
</organism>
<dbReference type="GO" id="GO:0007165">
    <property type="term" value="P:signal transduction"/>
    <property type="evidence" value="ECO:0007669"/>
    <property type="project" value="TreeGrafter"/>
</dbReference>
<dbReference type="Gene3D" id="2.20.70.10">
    <property type="match status" value="2"/>
</dbReference>
<evidence type="ECO:0000313" key="3">
    <source>
        <dbReference type="EMBL" id="KPM03671.1"/>
    </source>
</evidence>
<accession>A0A131ZYB4</accession>
<dbReference type="InterPro" id="IPR036020">
    <property type="entry name" value="WW_dom_sf"/>
</dbReference>
<name>A0A131ZYB4_SARSC</name>
<dbReference type="GO" id="GO:0005737">
    <property type="term" value="C:cytoplasm"/>
    <property type="evidence" value="ECO:0007669"/>
    <property type="project" value="TreeGrafter"/>
</dbReference>
<feature type="domain" description="WW" evidence="2">
    <location>
        <begin position="124"/>
        <end position="157"/>
    </location>
</feature>
<dbReference type="VEuPathDB" id="VectorBase:SSCA008170"/>
<dbReference type="Pfam" id="PF00397">
    <property type="entry name" value="WW"/>
    <property type="match status" value="1"/>
</dbReference>
<evidence type="ECO:0000313" key="4">
    <source>
        <dbReference type="Proteomes" id="UP000616769"/>
    </source>
</evidence>
<gene>
    <name evidence="3" type="ORF">QR98_0021050</name>
</gene>
<dbReference type="InterPro" id="IPR001202">
    <property type="entry name" value="WW_dom"/>
</dbReference>
<dbReference type="CDD" id="cd00201">
    <property type="entry name" value="WW"/>
    <property type="match status" value="1"/>
</dbReference>
<dbReference type="AlphaFoldDB" id="A0A131ZYB4"/>
<evidence type="ECO:0000259" key="2">
    <source>
        <dbReference type="PROSITE" id="PS50020"/>
    </source>
</evidence>
<dbReference type="PROSITE" id="PS50020">
    <property type="entry name" value="WW_DOMAIN_2"/>
    <property type="match status" value="2"/>
</dbReference>
<reference evidence="3 4" key="1">
    <citation type="journal article" date="2015" name="Parasit. Vectors">
        <title>Draft genome of the scabies mite.</title>
        <authorList>
            <person name="Rider S.D.Jr."/>
            <person name="Morgan M.S."/>
            <person name="Arlian L.G."/>
        </authorList>
    </citation>
    <scope>NUCLEOTIDE SEQUENCE [LARGE SCALE GENOMIC DNA]</scope>
    <source>
        <strain evidence="3">Arlian Lab</strain>
    </source>
</reference>
<dbReference type="PANTHER" id="PTHR10316:SF40">
    <property type="entry name" value="LD27118P"/>
    <property type="match status" value="1"/>
</dbReference>
<dbReference type="SUPFAM" id="SSF51045">
    <property type="entry name" value="WW domain"/>
    <property type="match status" value="2"/>
</dbReference>